<evidence type="ECO:0000313" key="2">
    <source>
        <dbReference type="EMBL" id="CAD9821816.1"/>
    </source>
</evidence>
<feature type="region of interest" description="Disordered" evidence="1">
    <location>
        <begin position="48"/>
        <end position="87"/>
    </location>
</feature>
<gene>
    <name evidence="2" type="ORF">ASEP1449_LOCUS13650</name>
</gene>
<dbReference type="AlphaFoldDB" id="A0A7S2XPZ4"/>
<accession>A0A7S2XPZ4</accession>
<sequence length="140" mass="15053">MTAMEEAAAVEEIEINLHEDGKGFSPVLKTPSVYVPVAAAEAETAEPEIAFAPTEPLPVEENLPSGPTLETDPAESQQHASSGAGVMDVMNSVQSQVDGFNQKQRTMTRPFTKLKRSVTTAWRNTQSMLNSCKSLMGVSD</sequence>
<proteinExistence type="predicted"/>
<protein>
    <recommendedName>
        <fullName evidence="3">Biogenesis of lysosome-related organelles complex 1 subunit 3</fullName>
    </recommendedName>
</protein>
<organism evidence="2">
    <name type="scientific">Attheya septentrionalis</name>
    <dbReference type="NCBI Taxonomy" id="420275"/>
    <lineage>
        <taxon>Eukaryota</taxon>
        <taxon>Sar</taxon>
        <taxon>Stramenopiles</taxon>
        <taxon>Ochrophyta</taxon>
        <taxon>Bacillariophyta</taxon>
        <taxon>Coscinodiscophyceae</taxon>
        <taxon>Chaetocerotophycidae</taxon>
        <taxon>Chaetocerotales</taxon>
        <taxon>Attheyaceae</taxon>
        <taxon>Attheya</taxon>
    </lineage>
</organism>
<name>A0A7S2XPZ4_9STRA</name>
<evidence type="ECO:0000256" key="1">
    <source>
        <dbReference type="SAM" id="MobiDB-lite"/>
    </source>
</evidence>
<evidence type="ECO:0008006" key="3">
    <source>
        <dbReference type="Google" id="ProtNLM"/>
    </source>
</evidence>
<dbReference type="EMBL" id="HBHQ01020274">
    <property type="protein sequence ID" value="CAD9821816.1"/>
    <property type="molecule type" value="Transcribed_RNA"/>
</dbReference>
<reference evidence="2" key="1">
    <citation type="submission" date="2021-01" db="EMBL/GenBank/DDBJ databases">
        <authorList>
            <person name="Corre E."/>
            <person name="Pelletier E."/>
            <person name="Niang G."/>
            <person name="Scheremetjew M."/>
            <person name="Finn R."/>
            <person name="Kale V."/>
            <person name="Holt S."/>
            <person name="Cochrane G."/>
            <person name="Meng A."/>
            <person name="Brown T."/>
            <person name="Cohen L."/>
        </authorList>
    </citation>
    <scope>NUCLEOTIDE SEQUENCE</scope>
    <source>
        <strain evidence="2">CCMP2084</strain>
    </source>
</reference>